<dbReference type="Pfam" id="PF07992">
    <property type="entry name" value="Pyr_redox_2"/>
    <property type="match status" value="1"/>
</dbReference>
<organism evidence="2 3">
    <name type="scientific">Amorphotheca resinae ATCC 22711</name>
    <dbReference type="NCBI Taxonomy" id="857342"/>
    <lineage>
        <taxon>Eukaryota</taxon>
        <taxon>Fungi</taxon>
        <taxon>Dikarya</taxon>
        <taxon>Ascomycota</taxon>
        <taxon>Pezizomycotina</taxon>
        <taxon>Leotiomycetes</taxon>
        <taxon>Helotiales</taxon>
        <taxon>Amorphothecaceae</taxon>
        <taxon>Amorphotheca</taxon>
    </lineage>
</organism>
<name>A0A2T3APK3_AMORE</name>
<dbReference type="PANTHER" id="PTHR43735">
    <property type="entry name" value="APOPTOSIS-INDUCING FACTOR 1"/>
    <property type="match status" value="1"/>
</dbReference>
<dbReference type="InterPro" id="IPR023753">
    <property type="entry name" value="FAD/NAD-binding_dom"/>
</dbReference>
<gene>
    <name evidence="2" type="ORF">M430DRAFT_70084</name>
</gene>
<protein>
    <recommendedName>
        <fullName evidence="1">FAD/NAD(P)-binding domain-containing protein</fullName>
    </recommendedName>
</protein>
<dbReference type="SUPFAM" id="SSF51905">
    <property type="entry name" value="FAD/NAD(P)-binding domain"/>
    <property type="match status" value="1"/>
</dbReference>
<evidence type="ECO:0000259" key="1">
    <source>
        <dbReference type="Pfam" id="PF07992"/>
    </source>
</evidence>
<proteinExistence type="predicted"/>
<dbReference type="PANTHER" id="PTHR43735:SF5">
    <property type="entry name" value="FAD_NAD(P)-BINDING DOMAIN-CONTAINING PROTEIN"/>
    <property type="match status" value="1"/>
</dbReference>
<feature type="domain" description="FAD/NAD(P)-binding" evidence="1">
    <location>
        <begin position="44"/>
        <end position="335"/>
    </location>
</feature>
<keyword evidence="3" id="KW-1185">Reference proteome</keyword>
<evidence type="ECO:0000313" key="2">
    <source>
        <dbReference type="EMBL" id="PSS06922.1"/>
    </source>
</evidence>
<dbReference type="RefSeq" id="XP_024716578.1">
    <property type="nucleotide sequence ID" value="XM_024869476.1"/>
</dbReference>
<dbReference type="InParanoid" id="A0A2T3APK3"/>
<dbReference type="PRINTS" id="PR00368">
    <property type="entry name" value="FADPNR"/>
</dbReference>
<dbReference type="GO" id="GO:0050660">
    <property type="term" value="F:flavin adenine dinucleotide binding"/>
    <property type="evidence" value="ECO:0007669"/>
    <property type="project" value="TreeGrafter"/>
</dbReference>
<dbReference type="InterPro" id="IPR036188">
    <property type="entry name" value="FAD/NAD-bd_sf"/>
</dbReference>
<evidence type="ECO:0000313" key="3">
    <source>
        <dbReference type="Proteomes" id="UP000241818"/>
    </source>
</evidence>
<sequence>MLSKILFFTRFLLAALPIMIERFMQSLRARIHRLTYRAVDNPRNIVIIGGSFGGFFLAQRLANSVPTGYRVVLVEKKSHFNFTWIFPRVSVVAGHEHKAFIPYGPGVAAAPAGSLVFRQALATSIDDKTVELQDGSKLDYDYLAIATGSTGSPPWNFTTGEKRDGMGVFRDMQQRIRDAKDLVVVGGGAVGVELATDAKSKYPEKNVSLIHSRERVMNTFGPKLHEYAMGRMNLLGVNVHLGERVPEKAESEAPSVLTLKSGKTVPYDVLIKCVGLKPASGLLSTLSPSSITSSGMIAVKKTLQIADSKYPNVYALGDVAETGGVRMGRAASQQADVVSYNITRAIRGKSLREYKPIPFMEAGIDLTLGLADGLTYFRDGKNEYLMPKSKQIDLDSELTWQLVGATPYQDKEHDA</sequence>
<dbReference type="EMBL" id="KZ679019">
    <property type="protein sequence ID" value="PSS06922.1"/>
    <property type="molecule type" value="Genomic_DNA"/>
</dbReference>
<dbReference type="AlphaFoldDB" id="A0A2T3APK3"/>
<dbReference type="GO" id="GO:0005737">
    <property type="term" value="C:cytoplasm"/>
    <property type="evidence" value="ECO:0007669"/>
    <property type="project" value="TreeGrafter"/>
</dbReference>
<reference evidence="2 3" key="1">
    <citation type="journal article" date="2018" name="New Phytol.">
        <title>Comparative genomics and transcriptomics depict ericoid mycorrhizal fungi as versatile saprotrophs and plant mutualists.</title>
        <authorList>
            <person name="Martino E."/>
            <person name="Morin E."/>
            <person name="Grelet G.A."/>
            <person name="Kuo A."/>
            <person name="Kohler A."/>
            <person name="Daghino S."/>
            <person name="Barry K.W."/>
            <person name="Cichocki N."/>
            <person name="Clum A."/>
            <person name="Dockter R.B."/>
            <person name="Hainaut M."/>
            <person name="Kuo R.C."/>
            <person name="LaButti K."/>
            <person name="Lindahl B.D."/>
            <person name="Lindquist E.A."/>
            <person name="Lipzen A."/>
            <person name="Khouja H.R."/>
            <person name="Magnuson J."/>
            <person name="Murat C."/>
            <person name="Ohm R.A."/>
            <person name="Singer S.W."/>
            <person name="Spatafora J.W."/>
            <person name="Wang M."/>
            <person name="Veneault-Fourrey C."/>
            <person name="Henrissat B."/>
            <person name="Grigoriev I.V."/>
            <person name="Martin F.M."/>
            <person name="Perotto S."/>
        </authorList>
    </citation>
    <scope>NUCLEOTIDE SEQUENCE [LARGE SCALE GENOMIC DNA]</scope>
    <source>
        <strain evidence="2 3">ATCC 22711</strain>
    </source>
</reference>
<accession>A0A2T3APK3</accession>
<dbReference type="GeneID" id="36577557"/>
<dbReference type="OrthoDB" id="202203at2759"/>
<dbReference type="Gene3D" id="3.50.50.100">
    <property type="match status" value="1"/>
</dbReference>
<dbReference type="Proteomes" id="UP000241818">
    <property type="component" value="Unassembled WGS sequence"/>
</dbReference>
<dbReference type="GO" id="GO:0004174">
    <property type="term" value="F:electron-transferring-flavoprotein dehydrogenase activity"/>
    <property type="evidence" value="ECO:0007669"/>
    <property type="project" value="TreeGrafter"/>
</dbReference>
<dbReference type="STRING" id="857342.A0A2T3APK3"/>